<dbReference type="AlphaFoldDB" id="A0A452T9T8"/>
<evidence type="ECO:0000256" key="11">
    <source>
        <dbReference type="ARBA" id="ARBA00022871"/>
    </source>
</evidence>
<evidence type="ECO:0000256" key="5">
    <source>
        <dbReference type="ARBA" id="ARBA00011430"/>
    </source>
</evidence>
<feature type="compositionally biased region" description="Basic residues" evidence="18">
    <location>
        <begin position="47"/>
        <end position="63"/>
    </location>
</feature>
<evidence type="ECO:0000256" key="15">
    <source>
        <dbReference type="ARBA" id="ARBA00023269"/>
    </source>
</evidence>
<dbReference type="OMA" id="GSHRDGC"/>
<dbReference type="GO" id="GO:0003677">
    <property type="term" value="F:DNA binding"/>
    <property type="evidence" value="ECO:0007669"/>
    <property type="project" value="UniProtKB-KW"/>
</dbReference>
<dbReference type="GO" id="GO:0005634">
    <property type="term" value="C:nucleus"/>
    <property type="evidence" value="ECO:0007669"/>
    <property type="project" value="UniProtKB-SubCell"/>
</dbReference>
<evidence type="ECO:0000256" key="7">
    <source>
        <dbReference type="ARBA" id="ARBA00022454"/>
    </source>
</evidence>
<keyword evidence="7" id="KW-0158">Chromosome</keyword>
<organism evidence="19">
    <name type="scientific">Ursus maritimus</name>
    <name type="common">Polar bear</name>
    <name type="synonym">Thalarctos maritimus</name>
    <dbReference type="NCBI Taxonomy" id="29073"/>
    <lineage>
        <taxon>Eukaryota</taxon>
        <taxon>Metazoa</taxon>
        <taxon>Chordata</taxon>
        <taxon>Craniata</taxon>
        <taxon>Vertebrata</taxon>
        <taxon>Euteleostomi</taxon>
        <taxon>Mammalia</taxon>
        <taxon>Eutheria</taxon>
        <taxon>Laurasiatheria</taxon>
        <taxon>Carnivora</taxon>
        <taxon>Caniformia</taxon>
        <taxon>Ursidae</taxon>
        <taxon>Ursus</taxon>
    </lineage>
</organism>
<evidence type="ECO:0000256" key="1">
    <source>
        <dbReference type="ARBA" id="ARBA00003419"/>
    </source>
</evidence>
<evidence type="ECO:0000256" key="2">
    <source>
        <dbReference type="ARBA" id="ARBA00004123"/>
    </source>
</evidence>
<evidence type="ECO:0000256" key="16">
    <source>
        <dbReference type="ARBA" id="ARBA00031947"/>
    </source>
</evidence>
<evidence type="ECO:0000256" key="12">
    <source>
        <dbReference type="ARBA" id="ARBA00023067"/>
    </source>
</evidence>
<name>A0A452T9T8_URSMA</name>
<dbReference type="GO" id="GO:0007286">
    <property type="term" value="P:spermatid development"/>
    <property type="evidence" value="ECO:0007669"/>
    <property type="project" value="InterPro"/>
</dbReference>
<dbReference type="Pfam" id="PF00841">
    <property type="entry name" value="Protamine_P2"/>
    <property type="match status" value="1"/>
</dbReference>
<dbReference type="PANTHER" id="PTHR21341:SF2">
    <property type="entry name" value="PROTAMINE-2"/>
    <property type="match status" value="1"/>
</dbReference>
<sequence>MVLCRARSPSECPPQGQGQQGQGQQQEGQEQEQTVNQEDVPVEGRTHRDRYHYRHRHCSRSSGKRTQLPAPGWGSHRDGCRGGGQIQ</sequence>
<evidence type="ECO:0000256" key="3">
    <source>
        <dbReference type="ARBA" id="ARBA00004286"/>
    </source>
</evidence>
<feature type="region of interest" description="Disordered" evidence="18">
    <location>
        <begin position="1"/>
        <end position="87"/>
    </location>
</feature>
<keyword evidence="10" id="KW-0221">Differentiation</keyword>
<accession>A0A452T9T8</accession>
<keyword evidence="11" id="KW-0744">Spermatogenesis</keyword>
<comment type="function">
    <text evidence="1">Protamines substitute for histones in the chromatin of sperm during the haploid phase of spermatogenesis. They compact sperm DNA into a highly condensed, stable and inactive complex.</text>
</comment>
<evidence type="ECO:0000313" key="19">
    <source>
        <dbReference type="Ensembl" id="ENSUMAP00000004924"/>
    </source>
</evidence>
<evidence type="ECO:0000256" key="17">
    <source>
        <dbReference type="ARBA" id="ARBA00032889"/>
    </source>
</evidence>
<keyword evidence="9" id="KW-0597">Phosphoprotein</keyword>
<feature type="compositionally biased region" description="Low complexity" evidence="18">
    <location>
        <begin position="22"/>
        <end position="33"/>
    </location>
</feature>
<comment type="similarity">
    <text evidence="4">Belongs to the protamine P2 family.</text>
</comment>
<keyword evidence="14" id="KW-0539">Nucleus</keyword>
<keyword evidence="13" id="KW-0238">DNA-binding</keyword>
<comment type="subcellular location">
    <subcellularLocation>
        <location evidence="3">Chromosome</location>
    </subcellularLocation>
    <subcellularLocation>
        <location evidence="2">Nucleus</location>
    </subcellularLocation>
</comment>
<dbReference type="InterPro" id="IPR000492">
    <property type="entry name" value="PRM2"/>
</dbReference>
<evidence type="ECO:0000256" key="4">
    <source>
        <dbReference type="ARBA" id="ARBA00008365"/>
    </source>
</evidence>
<keyword evidence="8" id="KW-0217">Developmental protein</keyword>
<dbReference type="GeneTree" id="ENSGT00950000185642"/>
<keyword evidence="15" id="KW-0544">Nucleosome core</keyword>
<proteinExistence type="inferred from homology"/>
<evidence type="ECO:0000256" key="6">
    <source>
        <dbReference type="ARBA" id="ARBA00017629"/>
    </source>
</evidence>
<evidence type="ECO:0000256" key="8">
    <source>
        <dbReference type="ARBA" id="ARBA00022473"/>
    </source>
</evidence>
<evidence type="ECO:0000256" key="9">
    <source>
        <dbReference type="ARBA" id="ARBA00022553"/>
    </source>
</evidence>
<reference evidence="19" key="1">
    <citation type="submission" date="2019-03" db="UniProtKB">
        <authorList>
            <consortium name="Ensembl"/>
        </authorList>
    </citation>
    <scope>IDENTIFICATION</scope>
</reference>
<evidence type="ECO:0000256" key="10">
    <source>
        <dbReference type="ARBA" id="ARBA00022782"/>
    </source>
</evidence>
<dbReference type="PANTHER" id="PTHR21341">
    <property type="entry name" value="PROTAMINE-2"/>
    <property type="match status" value="1"/>
</dbReference>
<evidence type="ECO:0000256" key="14">
    <source>
        <dbReference type="ARBA" id="ARBA00023242"/>
    </source>
</evidence>
<protein>
    <recommendedName>
        <fullName evidence="6">Protamine-2</fullName>
    </recommendedName>
    <alternativeName>
        <fullName evidence="16">Sperm histone P2</fullName>
    </alternativeName>
    <alternativeName>
        <fullName evidence="17">Sperm protamine P2</fullName>
    </alternativeName>
</protein>
<comment type="subunit">
    <text evidence="5">Interacts with TDRP.</text>
</comment>
<evidence type="ECO:0000256" key="18">
    <source>
        <dbReference type="SAM" id="MobiDB-lite"/>
    </source>
</evidence>
<dbReference type="GO" id="GO:0000786">
    <property type="term" value="C:nucleosome"/>
    <property type="evidence" value="ECO:0007669"/>
    <property type="project" value="UniProtKB-KW"/>
</dbReference>
<dbReference type="GO" id="GO:0006997">
    <property type="term" value="P:nucleus organization"/>
    <property type="evidence" value="ECO:0007669"/>
    <property type="project" value="TreeGrafter"/>
</dbReference>
<dbReference type="Ensembl" id="ENSUMAT00000005957.1">
    <property type="protein sequence ID" value="ENSUMAP00000004924.1"/>
    <property type="gene ID" value="ENSUMAG00000003936.1"/>
</dbReference>
<keyword evidence="12" id="KW-0226">DNA condensation</keyword>
<dbReference type="GO" id="GO:0030261">
    <property type="term" value="P:chromosome condensation"/>
    <property type="evidence" value="ECO:0007669"/>
    <property type="project" value="UniProtKB-KW"/>
</dbReference>
<evidence type="ECO:0000256" key="13">
    <source>
        <dbReference type="ARBA" id="ARBA00023125"/>
    </source>
</evidence>